<dbReference type="PROSITE" id="PS51257">
    <property type="entry name" value="PROKAR_LIPOPROTEIN"/>
    <property type="match status" value="1"/>
</dbReference>
<dbReference type="GO" id="GO:0034625">
    <property type="term" value="P:fatty acid elongation, monounsaturated fatty acid"/>
    <property type="evidence" value="ECO:0007669"/>
    <property type="project" value="TreeGrafter"/>
</dbReference>
<dbReference type="GO" id="GO:0005789">
    <property type="term" value="C:endoplasmic reticulum membrane"/>
    <property type="evidence" value="ECO:0007669"/>
    <property type="project" value="TreeGrafter"/>
</dbReference>
<dbReference type="WBParaSite" id="SCUD_0000459201-mRNA-1">
    <property type="protein sequence ID" value="SCUD_0000459201-mRNA-1"/>
    <property type="gene ID" value="SCUD_0000459201"/>
</dbReference>
<protein>
    <recommendedName>
        <fullName evidence="10">Elongation of very long chain fatty acids protein</fullName>
        <ecNumber evidence="10">2.3.1.199</ecNumber>
    </recommendedName>
    <alternativeName>
        <fullName evidence="10">Very-long-chain 3-oxoacyl-CoA synthase</fullName>
    </alternativeName>
</protein>
<dbReference type="AlphaFoldDB" id="A0A183JPF5"/>
<evidence type="ECO:0000256" key="8">
    <source>
        <dbReference type="ARBA" id="ARBA00023136"/>
    </source>
</evidence>
<evidence type="ECO:0000256" key="1">
    <source>
        <dbReference type="ARBA" id="ARBA00004141"/>
    </source>
</evidence>
<keyword evidence="5 10" id="KW-0276">Fatty acid metabolism</keyword>
<dbReference type="InterPro" id="IPR002076">
    <property type="entry name" value="ELO_fam"/>
</dbReference>
<evidence type="ECO:0000256" key="3">
    <source>
        <dbReference type="ARBA" id="ARBA00022679"/>
    </source>
</evidence>
<dbReference type="PANTHER" id="PTHR11157">
    <property type="entry name" value="FATTY ACID ACYL TRANSFERASE-RELATED"/>
    <property type="match status" value="1"/>
</dbReference>
<dbReference type="GO" id="GO:0034626">
    <property type="term" value="P:fatty acid elongation, polyunsaturated fatty acid"/>
    <property type="evidence" value="ECO:0007669"/>
    <property type="project" value="TreeGrafter"/>
</dbReference>
<dbReference type="GO" id="GO:0042761">
    <property type="term" value="P:very long-chain fatty acid biosynthetic process"/>
    <property type="evidence" value="ECO:0007669"/>
    <property type="project" value="TreeGrafter"/>
</dbReference>
<evidence type="ECO:0000313" key="13">
    <source>
        <dbReference type="WBParaSite" id="SCUD_0000459201-mRNA-1"/>
    </source>
</evidence>
<proteinExistence type="inferred from homology"/>
<comment type="subcellular location">
    <subcellularLocation>
        <location evidence="1">Membrane</location>
        <topology evidence="1">Multi-pass membrane protein</topology>
    </subcellularLocation>
</comment>
<reference evidence="11 12" key="2">
    <citation type="submission" date="2018-11" db="EMBL/GenBank/DDBJ databases">
        <authorList>
            <consortium name="Pathogen Informatics"/>
        </authorList>
    </citation>
    <scope>NUCLEOTIDE SEQUENCE [LARGE SCALE GENOMIC DNA]</scope>
    <source>
        <strain evidence="11">Dakar</strain>
        <strain evidence="12">Dakar, Senegal</strain>
    </source>
</reference>
<feature type="transmembrane region" description="Helical" evidence="10">
    <location>
        <begin position="133"/>
        <end position="153"/>
    </location>
</feature>
<evidence type="ECO:0000256" key="5">
    <source>
        <dbReference type="ARBA" id="ARBA00022832"/>
    </source>
</evidence>
<keyword evidence="3 10" id="KW-0808">Transferase</keyword>
<comment type="caution">
    <text evidence="10">Lacks conserved residue(s) required for the propagation of feature annotation.</text>
</comment>
<dbReference type="Pfam" id="PF01151">
    <property type="entry name" value="ELO"/>
    <property type="match status" value="1"/>
</dbReference>
<dbReference type="PANTHER" id="PTHR11157:SF126">
    <property type="entry name" value="ELONGATION OF VERY LONG CHAIN FATTY ACIDS PROTEIN"/>
    <property type="match status" value="1"/>
</dbReference>
<keyword evidence="8 10" id="KW-0472">Membrane</keyword>
<keyword evidence="7 10" id="KW-0443">Lipid metabolism</keyword>
<dbReference type="Proteomes" id="UP000279833">
    <property type="component" value="Unassembled WGS sequence"/>
</dbReference>
<accession>A0A183JPF5</accession>
<keyword evidence="9 10" id="KW-0275">Fatty acid biosynthesis</keyword>
<dbReference type="GO" id="GO:0009922">
    <property type="term" value="F:fatty acid elongase activity"/>
    <property type="evidence" value="ECO:0007669"/>
    <property type="project" value="UniProtKB-EC"/>
</dbReference>
<gene>
    <name evidence="11" type="ORF">SCUD_LOCUS4592</name>
</gene>
<sequence>MQSRDNRNQKKIHTPFISLGSCSSCTPLVWNQGFLTPLGIYSVSTNPVKAPDIRFLSSQLYKQSCCKKAGVVFRAIWLFHISKVIECLDTFFFIIRGRTHLVTWLHVYHHCTMIPITWAGVKWVAGGEIFQPVAVNCTIHVIMYSYYAFAALGPKWRKYLWWKRYLTMLQMVCFFSENKLTLVYYIFCW</sequence>
<keyword evidence="4 10" id="KW-0812">Transmembrane</keyword>
<keyword evidence="2 10" id="KW-0444">Lipid biosynthesis</keyword>
<evidence type="ECO:0000313" key="12">
    <source>
        <dbReference type="Proteomes" id="UP000279833"/>
    </source>
</evidence>
<name>A0A183JPF5_9TREM</name>
<dbReference type="GO" id="GO:0030148">
    <property type="term" value="P:sphingolipid biosynthetic process"/>
    <property type="evidence" value="ECO:0007669"/>
    <property type="project" value="TreeGrafter"/>
</dbReference>
<keyword evidence="6 10" id="KW-1133">Transmembrane helix</keyword>
<evidence type="ECO:0000256" key="7">
    <source>
        <dbReference type="ARBA" id="ARBA00023098"/>
    </source>
</evidence>
<reference evidence="13" key="1">
    <citation type="submission" date="2016-06" db="UniProtKB">
        <authorList>
            <consortium name="WormBaseParasite"/>
        </authorList>
    </citation>
    <scope>IDENTIFICATION</scope>
</reference>
<dbReference type="STRING" id="6186.A0A183JPF5"/>
<evidence type="ECO:0000313" key="11">
    <source>
        <dbReference type="EMBL" id="VDO89860.1"/>
    </source>
</evidence>
<evidence type="ECO:0000256" key="6">
    <source>
        <dbReference type="ARBA" id="ARBA00022989"/>
    </source>
</evidence>
<comment type="similarity">
    <text evidence="10">Belongs to the ELO family.</text>
</comment>
<feature type="transmembrane region" description="Helical" evidence="10">
    <location>
        <begin position="165"/>
        <end position="187"/>
    </location>
</feature>
<evidence type="ECO:0000256" key="4">
    <source>
        <dbReference type="ARBA" id="ARBA00022692"/>
    </source>
</evidence>
<dbReference type="EMBL" id="UZAK01006265">
    <property type="protein sequence ID" value="VDO89860.1"/>
    <property type="molecule type" value="Genomic_DNA"/>
</dbReference>
<evidence type="ECO:0000256" key="9">
    <source>
        <dbReference type="ARBA" id="ARBA00023160"/>
    </source>
</evidence>
<dbReference type="EC" id="2.3.1.199" evidence="10"/>
<keyword evidence="12" id="KW-1185">Reference proteome</keyword>
<evidence type="ECO:0000256" key="2">
    <source>
        <dbReference type="ARBA" id="ARBA00022516"/>
    </source>
</evidence>
<evidence type="ECO:0000256" key="10">
    <source>
        <dbReference type="RuleBase" id="RU361115"/>
    </source>
</evidence>
<dbReference type="GO" id="GO:0019367">
    <property type="term" value="P:fatty acid elongation, saturated fatty acid"/>
    <property type="evidence" value="ECO:0007669"/>
    <property type="project" value="TreeGrafter"/>
</dbReference>
<organism evidence="13">
    <name type="scientific">Schistosoma curassoni</name>
    <dbReference type="NCBI Taxonomy" id="6186"/>
    <lineage>
        <taxon>Eukaryota</taxon>
        <taxon>Metazoa</taxon>
        <taxon>Spiralia</taxon>
        <taxon>Lophotrochozoa</taxon>
        <taxon>Platyhelminthes</taxon>
        <taxon>Trematoda</taxon>
        <taxon>Digenea</taxon>
        <taxon>Strigeidida</taxon>
        <taxon>Schistosomatoidea</taxon>
        <taxon>Schistosomatidae</taxon>
        <taxon>Schistosoma</taxon>
    </lineage>
</organism>
<comment type="catalytic activity">
    <reaction evidence="10">
        <text>a very-long-chain acyl-CoA + malonyl-CoA + H(+) = a very-long-chain 3-oxoacyl-CoA + CO2 + CoA</text>
        <dbReference type="Rhea" id="RHEA:32727"/>
        <dbReference type="ChEBI" id="CHEBI:15378"/>
        <dbReference type="ChEBI" id="CHEBI:16526"/>
        <dbReference type="ChEBI" id="CHEBI:57287"/>
        <dbReference type="ChEBI" id="CHEBI:57384"/>
        <dbReference type="ChEBI" id="CHEBI:90725"/>
        <dbReference type="ChEBI" id="CHEBI:90736"/>
        <dbReference type="EC" id="2.3.1.199"/>
    </reaction>
</comment>